<evidence type="ECO:0000313" key="2">
    <source>
        <dbReference type="EMBL" id="TYP90977.1"/>
    </source>
</evidence>
<protein>
    <submittedName>
        <fullName evidence="1">Uncharacterized protein</fullName>
    </submittedName>
</protein>
<dbReference type="PATRIC" id="fig|44574.3.peg.137"/>
<name>A0A0F7KAR9_9PROT</name>
<evidence type="ECO:0000313" key="1">
    <source>
        <dbReference type="EMBL" id="AKH36646.1"/>
    </source>
</evidence>
<evidence type="ECO:0000313" key="4">
    <source>
        <dbReference type="Proteomes" id="UP000324176"/>
    </source>
</evidence>
<evidence type="ECO:0000313" key="3">
    <source>
        <dbReference type="Proteomes" id="UP000034156"/>
    </source>
</evidence>
<dbReference type="EMBL" id="VNHT01000012">
    <property type="protein sequence ID" value="TYP90977.1"/>
    <property type="molecule type" value="Genomic_DNA"/>
</dbReference>
<reference evidence="2 4" key="3">
    <citation type="submission" date="2019-07" db="EMBL/GenBank/DDBJ databases">
        <title>Active sludge and wastewater microbial communities from Klosterneuburg, Austria.</title>
        <authorList>
            <person name="Wagner M."/>
        </authorList>
    </citation>
    <scope>NUCLEOTIDE SEQUENCE [LARGE SCALE GENOMIC DNA]</scope>
    <source>
        <strain evidence="2 4">Nm2</strain>
    </source>
</reference>
<reference evidence="1 3" key="2">
    <citation type="journal article" date="2016" name="Genome Announc.">
        <title>Genome Sequence of Nitrosomonas communis Strain Nm2, a Mesophilic Ammonia-Oxidizing Bacterium Isolated from Mediterranean Soil.</title>
        <authorList>
            <person name="Kozlowski J.A."/>
            <person name="Kits K.D."/>
            <person name="Stein L.Y."/>
        </authorList>
    </citation>
    <scope>NUCLEOTIDE SEQUENCE [LARGE SCALE GENOMIC DNA]</scope>
    <source>
        <strain evidence="1 3">Nm2</strain>
    </source>
</reference>
<dbReference type="AlphaFoldDB" id="A0A0F7KAR9"/>
<gene>
    <name evidence="1" type="ORF">AAW31_00540</name>
    <name evidence="2" type="ORF">BCL69_10121</name>
</gene>
<dbReference type="Proteomes" id="UP000034156">
    <property type="component" value="Chromosome"/>
</dbReference>
<dbReference type="OrthoDB" id="8547173at2"/>
<dbReference type="KEGG" id="nco:AAW31_00540"/>
<proteinExistence type="predicted"/>
<keyword evidence="3" id="KW-1185">Reference proteome</keyword>
<dbReference type="Proteomes" id="UP000324176">
    <property type="component" value="Unassembled WGS sequence"/>
</dbReference>
<sequence>MGRIWELFESRVSHLRFQDEKVELHFSFTYIHLEHKPAVVWSQEVIMLMEHAQLEVPLPPLPNTAIEGYLELNGKHYESIPLPLPQPQTQTQPQKQNSRLYLQFADESVLALHGEHLEIRLVGEKLFLSDRSMRSKNKNI</sequence>
<dbReference type="RefSeq" id="WP_046848749.1">
    <property type="nucleotide sequence ID" value="NZ_CP011451.1"/>
</dbReference>
<reference evidence="3" key="1">
    <citation type="submission" date="2015-05" db="EMBL/GenBank/DDBJ databases">
        <title>Draft genome of Nitrosomonas communis strain Nm2.</title>
        <authorList>
            <person name="Kozlowski J.A."/>
            <person name="Kits K.D."/>
            <person name="Stein L.Y."/>
        </authorList>
    </citation>
    <scope>NUCLEOTIDE SEQUENCE [LARGE SCALE GENOMIC DNA]</scope>
    <source>
        <strain evidence="3">Nm2</strain>
    </source>
</reference>
<accession>A0A0F7KAR9</accession>
<organism evidence="1 3">
    <name type="scientific">Nitrosomonas communis</name>
    <dbReference type="NCBI Taxonomy" id="44574"/>
    <lineage>
        <taxon>Bacteria</taxon>
        <taxon>Pseudomonadati</taxon>
        <taxon>Pseudomonadota</taxon>
        <taxon>Betaproteobacteria</taxon>
        <taxon>Nitrosomonadales</taxon>
        <taxon>Nitrosomonadaceae</taxon>
        <taxon>Nitrosomonas</taxon>
    </lineage>
</organism>
<dbReference type="EMBL" id="CP011451">
    <property type="protein sequence ID" value="AKH36646.1"/>
    <property type="molecule type" value="Genomic_DNA"/>
</dbReference>